<dbReference type="Proteomes" id="UP000000262">
    <property type="component" value="Chromosome"/>
</dbReference>
<dbReference type="PhylomeDB" id="A8ABP4"/>
<dbReference type="OrthoDB" id="371870at2157"/>
<dbReference type="InterPro" id="IPR040572">
    <property type="entry name" value="TackOD1"/>
</dbReference>
<dbReference type="EMBL" id="CP000816">
    <property type="protein sequence ID" value="ABU82346.1"/>
    <property type="molecule type" value="Genomic_DNA"/>
</dbReference>
<evidence type="ECO:0000256" key="1">
    <source>
        <dbReference type="SAM" id="MobiDB-lite"/>
    </source>
</evidence>
<dbReference type="AlphaFoldDB" id="A8ABP4"/>
<accession>A8ABP4</accession>
<evidence type="ECO:0000313" key="3">
    <source>
        <dbReference type="EMBL" id="ABU82346.1"/>
    </source>
</evidence>
<feature type="domain" description="Thaumarchaeal output" evidence="2">
    <location>
        <begin position="57"/>
        <end position="195"/>
    </location>
</feature>
<dbReference type="Pfam" id="PF18551">
    <property type="entry name" value="TackOD1"/>
    <property type="match status" value="1"/>
</dbReference>
<dbReference type="GeneID" id="5562223"/>
<feature type="compositionally biased region" description="Basic and acidic residues" evidence="1">
    <location>
        <begin position="368"/>
        <end position="391"/>
    </location>
</feature>
<evidence type="ECO:0000259" key="2">
    <source>
        <dbReference type="Pfam" id="PF18551"/>
    </source>
</evidence>
<organism evidence="3 4">
    <name type="scientific">Ignicoccus hospitalis (strain KIN4/I / DSM 18386 / JCM 14125)</name>
    <dbReference type="NCBI Taxonomy" id="453591"/>
    <lineage>
        <taxon>Archaea</taxon>
        <taxon>Thermoproteota</taxon>
        <taxon>Thermoprotei</taxon>
        <taxon>Desulfurococcales</taxon>
        <taxon>Desulfurococcaceae</taxon>
        <taxon>Ignicoccus</taxon>
    </lineage>
</organism>
<keyword evidence="4" id="KW-1185">Reference proteome</keyword>
<reference evidence="3 4" key="1">
    <citation type="journal article" date="2008" name="Genome Biol.">
        <title>A genomic analysis of the archaeal system Ignicoccus hospitalis-Nanoarchaeum equitans.</title>
        <authorList>
            <person name="Podar M."/>
            <person name="Anderson I."/>
            <person name="Makarova K.S."/>
            <person name="Elkins J.G."/>
            <person name="Ivanova N."/>
            <person name="Wall M.A."/>
            <person name="Lykidis A."/>
            <person name="Mavromatis K."/>
            <person name="Sun H."/>
            <person name="Hudson M.E."/>
            <person name="Chen W."/>
            <person name="Deciu C."/>
            <person name="Hutchison D."/>
            <person name="Eads J.R."/>
            <person name="Anderson A."/>
            <person name="Fernandes F."/>
            <person name="Szeto E."/>
            <person name="Lapidus A."/>
            <person name="Kyrpides N.C."/>
            <person name="Saier M.H.Jr."/>
            <person name="Richardson P.M."/>
            <person name="Rachel R."/>
            <person name="Huber H."/>
            <person name="Eisen J.A."/>
            <person name="Koonin E.V."/>
            <person name="Keller M."/>
            <person name="Stetter K.O."/>
        </authorList>
    </citation>
    <scope>NUCLEOTIDE SEQUENCE [LARGE SCALE GENOMIC DNA]</scope>
    <source>
        <strain evidence="4">KIN4/I / DSM 18386 / JCM 14125</strain>
    </source>
</reference>
<evidence type="ECO:0000313" key="4">
    <source>
        <dbReference type="Proteomes" id="UP000000262"/>
    </source>
</evidence>
<dbReference type="KEGG" id="iho:Igni_1169"/>
<gene>
    <name evidence="3" type="ordered locus">Igni_1169</name>
</gene>
<feature type="compositionally biased region" description="Acidic residues" evidence="1">
    <location>
        <begin position="351"/>
        <end position="364"/>
    </location>
</feature>
<sequence length="399" mass="45295">MSFQPTTLGIPEEVKKELISDPIARKILITIFKMGSVRPKIGLETGIRYPPFEDLPNWRSTIEKLIRYKLVDKSIVDRLIHCPRCGSIHVSSRLLCPWCKSFNIEPTYIIQHTLCGYIDTESKFRDPNTGQLVCPKCKRPLRKEGLDYVVIGKVFECLNCKRKSNKPLIVFYCRNCGHQFDYLNTSYEPVYEFTLTPLGQRLLTSGELHKQDIIEALKELGLMVESPGKERGRSGIEHVFDIIARTPQGRVLAIDFAEEKDPSLAITSRVPKALDTGVDRYVIILPANAFEASMLVQMKNIIVLDLTEPYLVERIKNIAKELLKKEAKEVEVTAEAPPELGEEAFFGEEMLGGEEEEIPEEGLLFEEGGERKEEEEKGGEEKGKEEKKEELLADEFFGG</sequence>
<name>A8ABP4_IGNH4</name>
<protein>
    <recommendedName>
        <fullName evidence="2">Thaumarchaeal output domain-containing protein</fullName>
    </recommendedName>
</protein>
<dbReference type="HOGENOM" id="CLU_690037_0_0_2"/>
<feature type="region of interest" description="Disordered" evidence="1">
    <location>
        <begin position="351"/>
        <end position="399"/>
    </location>
</feature>
<proteinExistence type="predicted"/>
<dbReference type="RefSeq" id="WP_012123310.1">
    <property type="nucleotide sequence ID" value="NC_009776.1"/>
</dbReference>
<dbReference type="STRING" id="453591.Igni_1169"/>
<dbReference type="eggNOG" id="arCOG06883">
    <property type="taxonomic scope" value="Archaea"/>
</dbReference>